<reference evidence="2 3" key="1">
    <citation type="journal article" date="2014" name="PLoS ONE">
        <title>Global Analysis of Gene Expression Profiles in Physic Nut (Jatropha curcas L.) Seedlings Exposed to Salt Stress.</title>
        <authorList>
            <person name="Zhang L."/>
            <person name="Zhang C."/>
            <person name="Wu P."/>
            <person name="Chen Y."/>
            <person name="Li M."/>
            <person name="Jiang H."/>
            <person name="Wu G."/>
        </authorList>
    </citation>
    <scope>NUCLEOTIDE SEQUENCE [LARGE SCALE GENOMIC DNA]</scope>
    <source>
        <strain evidence="3">cv. GZQX0401</strain>
        <tissue evidence="2">Young leaves</tissue>
    </source>
</reference>
<dbReference type="EMBL" id="KK914352">
    <property type="protein sequence ID" value="KDP39413.1"/>
    <property type="molecule type" value="Genomic_DNA"/>
</dbReference>
<proteinExistence type="predicted"/>
<feature type="region of interest" description="Disordered" evidence="1">
    <location>
        <begin position="208"/>
        <end position="260"/>
    </location>
</feature>
<feature type="compositionally biased region" description="Polar residues" evidence="1">
    <location>
        <begin position="208"/>
        <end position="219"/>
    </location>
</feature>
<evidence type="ECO:0000256" key="1">
    <source>
        <dbReference type="SAM" id="MobiDB-lite"/>
    </source>
</evidence>
<evidence type="ECO:0008006" key="4">
    <source>
        <dbReference type="Google" id="ProtNLM"/>
    </source>
</evidence>
<keyword evidence="3" id="KW-1185">Reference proteome</keyword>
<sequence length="359" mass="40251">MTSSSHSSDEDFLESLGISLNEIRVTADADTHASVTGVYAQTWAFEYFPYIRPELTHADLRLGLVPSAWRWYRADHRSVLRKKSLGDLRAFFDTCTVEQVEVGAMNARLQNLIEADPHFRRSKALSRRRIVLSHPILRCYYLGERVDFQIRGCRSVPHPPPEDMRAGKQMILTDAHTEGIPHMEFIRSGDYDEFCQMFLMQPIGSRLDSLSRSTPSQPLGTRSSRASGPSARTPRRRPTTRPSSSTPVEGPSRAGPSHSVGAFRVPRAILEATGPIHPGLANLHLPYSIPYYTPDGTSSLREVSLGNVNPLALPPEDITEVPVGLVSQMMELILGMQEELTSAWTLRACDDQRRRRPRH</sequence>
<evidence type="ECO:0000313" key="3">
    <source>
        <dbReference type="Proteomes" id="UP000027138"/>
    </source>
</evidence>
<dbReference type="Proteomes" id="UP000027138">
    <property type="component" value="Unassembled WGS sequence"/>
</dbReference>
<organism evidence="2 3">
    <name type="scientific">Jatropha curcas</name>
    <name type="common">Barbados nut</name>
    <dbReference type="NCBI Taxonomy" id="180498"/>
    <lineage>
        <taxon>Eukaryota</taxon>
        <taxon>Viridiplantae</taxon>
        <taxon>Streptophyta</taxon>
        <taxon>Embryophyta</taxon>
        <taxon>Tracheophyta</taxon>
        <taxon>Spermatophyta</taxon>
        <taxon>Magnoliopsida</taxon>
        <taxon>eudicotyledons</taxon>
        <taxon>Gunneridae</taxon>
        <taxon>Pentapetalae</taxon>
        <taxon>rosids</taxon>
        <taxon>fabids</taxon>
        <taxon>Malpighiales</taxon>
        <taxon>Euphorbiaceae</taxon>
        <taxon>Crotonoideae</taxon>
        <taxon>Jatropheae</taxon>
        <taxon>Jatropha</taxon>
    </lineage>
</organism>
<name>A0A067KWP5_JATCU</name>
<gene>
    <name evidence="2" type="ORF">JCGZ_03695</name>
</gene>
<dbReference type="AlphaFoldDB" id="A0A067KWP5"/>
<evidence type="ECO:0000313" key="2">
    <source>
        <dbReference type="EMBL" id="KDP39413.1"/>
    </source>
</evidence>
<dbReference type="OrthoDB" id="1493087at2759"/>
<feature type="compositionally biased region" description="Low complexity" evidence="1">
    <location>
        <begin position="220"/>
        <end position="232"/>
    </location>
</feature>
<protein>
    <recommendedName>
        <fullName evidence="4">Aminotransferase-like plant mobile domain-containing protein</fullName>
    </recommendedName>
</protein>
<accession>A0A067KWP5</accession>